<proteinExistence type="predicted"/>
<dbReference type="GO" id="GO:0005737">
    <property type="term" value="C:cytoplasm"/>
    <property type="evidence" value="ECO:0007669"/>
    <property type="project" value="TreeGrafter"/>
</dbReference>
<protein>
    <submittedName>
        <fullName evidence="2">N-acetyltransferase</fullName>
    </submittedName>
</protein>
<evidence type="ECO:0000313" key="3">
    <source>
        <dbReference type="Proteomes" id="UP000263377"/>
    </source>
</evidence>
<dbReference type="RefSeq" id="WP_117492956.1">
    <property type="nucleotide sequence ID" value="NZ_QVIG01000003.1"/>
</dbReference>
<dbReference type="PROSITE" id="PS51186">
    <property type="entry name" value="GNAT"/>
    <property type="match status" value="1"/>
</dbReference>
<dbReference type="Gene3D" id="3.40.630.30">
    <property type="match status" value="1"/>
</dbReference>
<feature type="domain" description="N-acetyltransferase" evidence="1">
    <location>
        <begin position="40"/>
        <end position="189"/>
    </location>
</feature>
<evidence type="ECO:0000313" key="2">
    <source>
        <dbReference type="EMBL" id="RGD55632.1"/>
    </source>
</evidence>
<keyword evidence="2" id="KW-0808">Transferase</keyword>
<organism evidence="2 3">
    <name type="scientific">Kitasatospora xanthocidica</name>
    <dbReference type="NCBI Taxonomy" id="83382"/>
    <lineage>
        <taxon>Bacteria</taxon>
        <taxon>Bacillati</taxon>
        <taxon>Actinomycetota</taxon>
        <taxon>Actinomycetes</taxon>
        <taxon>Kitasatosporales</taxon>
        <taxon>Streptomycetaceae</taxon>
        <taxon>Kitasatospora</taxon>
    </lineage>
</organism>
<dbReference type="PANTHER" id="PTHR43441:SF10">
    <property type="entry name" value="ACETYLTRANSFERASE"/>
    <property type="match status" value="1"/>
</dbReference>
<dbReference type="GO" id="GO:1990189">
    <property type="term" value="F:protein N-terminal-serine acetyltransferase activity"/>
    <property type="evidence" value="ECO:0007669"/>
    <property type="project" value="TreeGrafter"/>
</dbReference>
<accession>A0A372ZJJ0</accession>
<dbReference type="AlphaFoldDB" id="A0A372ZJJ0"/>
<reference evidence="2 3" key="1">
    <citation type="submission" date="2018-08" db="EMBL/GenBank/DDBJ databases">
        <title>Diversity &amp; Physiological Properties of Lignin-Decomposing Actinobacteria from Soil.</title>
        <authorList>
            <person name="Roh S.G."/>
            <person name="Kim S.B."/>
        </authorList>
    </citation>
    <scope>NUCLEOTIDE SEQUENCE [LARGE SCALE GENOMIC DNA]</scope>
    <source>
        <strain evidence="2 3">MMS17-GH009</strain>
    </source>
</reference>
<dbReference type="InterPro" id="IPR016181">
    <property type="entry name" value="Acyl_CoA_acyltransferase"/>
</dbReference>
<dbReference type="GO" id="GO:0008999">
    <property type="term" value="F:protein-N-terminal-alanine acetyltransferase activity"/>
    <property type="evidence" value="ECO:0007669"/>
    <property type="project" value="TreeGrafter"/>
</dbReference>
<dbReference type="InterPro" id="IPR000182">
    <property type="entry name" value="GNAT_dom"/>
</dbReference>
<dbReference type="Pfam" id="PF13302">
    <property type="entry name" value="Acetyltransf_3"/>
    <property type="match status" value="1"/>
</dbReference>
<dbReference type="PANTHER" id="PTHR43441">
    <property type="entry name" value="RIBOSOMAL-PROTEIN-SERINE ACETYLTRANSFERASE"/>
    <property type="match status" value="1"/>
</dbReference>
<dbReference type="InterPro" id="IPR051908">
    <property type="entry name" value="Ribosomal_N-acetyltransferase"/>
</dbReference>
<dbReference type="EMBL" id="QVIG01000003">
    <property type="protein sequence ID" value="RGD55632.1"/>
    <property type="molecule type" value="Genomic_DNA"/>
</dbReference>
<comment type="caution">
    <text evidence="2">The sequence shown here is derived from an EMBL/GenBank/DDBJ whole genome shotgun (WGS) entry which is preliminary data.</text>
</comment>
<evidence type="ECO:0000259" key="1">
    <source>
        <dbReference type="PROSITE" id="PS51186"/>
    </source>
</evidence>
<sequence>MTISDPGTAQRLFRPTVLDLGDAVLRPWGPGLDVAGGIVPALLAAAADPAVARWNPLSATGPVDPQAYLERCEASWADGSAASFAVIDAADGSLCGNAYLGWSNRDDGVAMVGYWLLAAARGRGLATRATTAVTRWAVEHAGARRIELYHAVGNEASCRVAERAAFPYEGTLRASYTYGGGVYTDEHLHARLASDPFTD</sequence>
<dbReference type="SUPFAM" id="SSF55729">
    <property type="entry name" value="Acyl-CoA N-acyltransferases (Nat)"/>
    <property type="match status" value="1"/>
</dbReference>
<keyword evidence="3" id="KW-1185">Reference proteome</keyword>
<name>A0A372ZJJ0_9ACTN</name>
<dbReference type="Proteomes" id="UP000263377">
    <property type="component" value="Unassembled WGS sequence"/>
</dbReference>
<gene>
    <name evidence="2" type="ORF">DR950_40540</name>
</gene>